<proteinExistence type="predicted"/>
<dbReference type="PROSITE" id="PS51379">
    <property type="entry name" value="4FE4S_FER_2"/>
    <property type="match status" value="2"/>
</dbReference>
<dbReference type="InterPro" id="IPR017900">
    <property type="entry name" value="4Fe4S_Fe_S_CS"/>
</dbReference>
<dbReference type="PANTHER" id="PTHR40447:SF1">
    <property type="entry name" value="ANAEROBIC SULFITE REDUCTASE SUBUNIT A"/>
    <property type="match status" value="1"/>
</dbReference>
<dbReference type="EMBL" id="LHXT01000001">
    <property type="protein sequence ID" value="KXA98941.1"/>
    <property type="molecule type" value="Genomic_DNA"/>
</dbReference>
<reference evidence="2 3" key="1">
    <citation type="journal article" date="2016" name="Sci. Rep.">
        <title>Metabolic traits of an uncultured archaeal lineage -MSBL1- from brine pools of the Red Sea.</title>
        <authorList>
            <person name="Mwirichia R."/>
            <person name="Alam I."/>
            <person name="Rashid M."/>
            <person name="Vinu M."/>
            <person name="Ba-Alawi W."/>
            <person name="Anthony Kamau A."/>
            <person name="Kamanda Ngugi D."/>
            <person name="Goker M."/>
            <person name="Klenk H.P."/>
            <person name="Bajic V."/>
            <person name="Stingl U."/>
        </authorList>
    </citation>
    <scope>NUCLEOTIDE SEQUENCE [LARGE SCALE GENOMIC DNA]</scope>
    <source>
        <strain evidence="2">SCGC-AAA259J03</strain>
    </source>
</reference>
<sequence length="345" mass="39738">MRIIAEKDFENFVNGLIARDDREVVGVQSRNSHYVFDDLEDAKDLALDYDVTILPPKKYLMPQTEAILEYEKKKGDFSMEPLLEVEPRIIIGIHPYDLIAIQQMDKVFSDTYEDEYYLDRRKECILIGANMQNVSDRSFAASMGTATTDSGYDLMLTDLGDKYAVEIGSSKGSDLLENAKTRNASSEEVEKVEEVKRRVKEKFEKELEFSPKELPTLLDQNYENMNFWEENSETCYSCGTCNLVCPTCYCFDVEDVNEITMDSGKRVRRWDGCLLEGFAVVAGGENFRDNRAERYRHRYMRKGKYIYDRYGDIACVGCGRCASQCIPDIADPCRVYNDMKEMEAE</sequence>
<evidence type="ECO:0000313" key="3">
    <source>
        <dbReference type="Proteomes" id="UP000070257"/>
    </source>
</evidence>
<feature type="domain" description="4Fe-4S ferredoxin-type" evidence="1">
    <location>
        <begin position="226"/>
        <end position="256"/>
    </location>
</feature>
<accession>A0A656YYF4</accession>
<gene>
    <name evidence="2" type="ORF">AKJ39_00090</name>
</gene>
<protein>
    <submittedName>
        <fullName evidence="2">Ni/Fe hydrogenase subunit beta</fullName>
    </submittedName>
</protein>
<dbReference type="InterPro" id="IPR017896">
    <property type="entry name" value="4Fe4S_Fe-S-bd"/>
</dbReference>
<dbReference type="SUPFAM" id="SSF54862">
    <property type="entry name" value="4Fe-4S ferredoxins"/>
    <property type="match status" value="1"/>
</dbReference>
<dbReference type="AlphaFoldDB" id="A0A656YYF4"/>
<organism evidence="2 3">
    <name type="scientific">candidate division MSBL1 archaeon SCGC-AAA259J03</name>
    <dbReference type="NCBI Taxonomy" id="1698269"/>
    <lineage>
        <taxon>Archaea</taxon>
        <taxon>Methanobacteriati</taxon>
        <taxon>Methanobacteriota</taxon>
        <taxon>candidate division MSBL1</taxon>
    </lineage>
</organism>
<keyword evidence="3" id="KW-1185">Reference proteome</keyword>
<comment type="caution">
    <text evidence="2">The sequence shown here is derived from an EMBL/GenBank/DDBJ whole genome shotgun (WGS) entry which is preliminary data.</text>
</comment>
<feature type="domain" description="4Fe-4S ferredoxin-type" evidence="1">
    <location>
        <begin position="303"/>
        <end position="335"/>
    </location>
</feature>
<evidence type="ECO:0000259" key="1">
    <source>
        <dbReference type="PROSITE" id="PS51379"/>
    </source>
</evidence>
<name>A0A656YYF4_9EURY</name>
<dbReference type="GO" id="GO:0016491">
    <property type="term" value="F:oxidoreductase activity"/>
    <property type="evidence" value="ECO:0007669"/>
    <property type="project" value="UniProtKB-ARBA"/>
</dbReference>
<dbReference type="Proteomes" id="UP000070257">
    <property type="component" value="Unassembled WGS sequence"/>
</dbReference>
<dbReference type="PANTHER" id="PTHR40447">
    <property type="entry name" value="ANAEROBIC SULFITE REDUCTASE SUBUNIT A"/>
    <property type="match status" value="1"/>
</dbReference>
<dbReference type="Pfam" id="PF17179">
    <property type="entry name" value="Fer4_22"/>
    <property type="match status" value="1"/>
</dbReference>
<evidence type="ECO:0000313" key="2">
    <source>
        <dbReference type="EMBL" id="KXA98941.1"/>
    </source>
</evidence>
<dbReference type="PROSITE" id="PS00198">
    <property type="entry name" value="4FE4S_FER_1"/>
    <property type="match status" value="1"/>
</dbReference>